<dbReference type="EMBL" id="LR797224">
    <property type="protein sequence ID" value="CAB4195094.1"/>
    <property type="molecule type" value="Genomic_DNA"/>
</dbReference>
<feature type="transmembrane region" description="Helical" evidence="3">
    <location>
        <begin position="325"/>
        <end position="348"/>
    </location>
</feature>
<gene>
    <name evidence="4" type="ORF">UFOVP1279_37</name>
</gene>
<evidence type="ECO:0000256" key="1">
    <source>
        <dbReference type="SAM" id="Coils"/>
    </source>
</evidence>
<feature type="transmembrane region" description="Helical" evidence="3">
    <location>
        <begin position="685"/>
        <end position="711"/>
    </location>
</feature>
<organism evidence="4">
    <name type="scientific">uncultured Caudovirales phage</name>
    <dbReference type="NCBI Taxonomy" id="2100421"/>
    <lineage>
        <taxon>Viruses</taxon>
        <taxon>Duplodnaviria</taxon>
        <taxon>Heunggongvirae</taxon>
        <taxon>Uroviricota</taxon>
        <taxon>Caudoviricetes</taxon>
        <taxon>Peduoviridae</taxon>
        <taxon>Maltschvirus</taxon>
        <taxon>Maltschvirus maltsch</taxon>
    </lineage>
</organism>
<feature type="transmembrane region" description="Helical" evidence="3">
    <location>
        <begin position="354"/>
        <end position="377"/>
    </location>
</feature>
<feature type="coiled-coil region" evidence="1">
    <location>
        <begin position="27"/>
        <end position="70"/>
    </location>
</feature>
<keyword evidence="1" id="KW-0175">Coiled coil</keyword>
<feature type="transmembrane region" description="Helical" evidence="3">
    <location>
        <begin position="723"/>
        <end position="743"/>
    </location>
</feature>
<feature type="compositionally biased region" description="Gly residues" evidence="2">
    <location>
        <begin position="1725"/>
        <end position="1742"/>
    </location>
</feature>
<feature type="transmembrane region" description="Helical" evidence="3">
    <location>
        <begin position="971"/>
        <end position="992"/>
    </location>
</feature>
<feature type="transmembrane region" description="Helical" evidence="3">
    <location>
        <begin position="835"/>
        <end position="856"/>
    </location>
</feature>
<sequence length="2059" mass="217498">MAQEVERLVAEVEVKTTKALAAIKKWKKQVRKELKELVKESVELALDGNTKQIDAKIKKLRKELEEKEIVVKSKVKVDTKDAKKTVKEFKETSGGETETTLGVDKTKASIDVKEFSAKLKELSTVSADPELDVNPARGLAHIRELREKLRELTANSLSIDIDVDDTVAKIKLADTLSEAEKLDGKLIKSEIKLEGAVESSAEAQILARELDNVGDQSNQTSKQVSGLDRDVSKLGRTMSVGAIAAAAFKKALGRDKTNDIGKSAKESNKSVLTASVGMAVFRKSIDRVGNTAVVTGVKLLGMAMAAGAATLILSGMSTVATVVSGAVAALGAVVAALAVEMIGLAAVAVSGMSVALMGLGGMFSAVALGAGSLMLAFQGIAEGGDEAAAQLRFVMETFGQDMKFAAQDMRKILIGPLLDAAKSIKDKLFPVLLGGMEQFAGAMGGVITKLVDTLTSGDVINNLRTIFAGLVPVLVQVGDIISNMASGFMSLFAASLPAVKEFSFFMVQLSDGFTGWVEKIKNNGDLDRFLRDGINSFKLILNATLEWGGAIMQILKWALPMGLGLAQGFFMAANAFNAWTNSMEGAAKIRSVIESFEPLIHSVGHLLVTLVKNLGSVIAEVLPLVEPVIAGITEIIPDIAAAFKLLAPIGLGIISALIPIVPMLMPIVEAVAKIAAGFTTTLLPVVFTLVGALGRIAPVVANVAGSFSNFIKIFGELIKPIEMVVLAVGPMLVNLFDALFPAVQRAAAVIGPLAAAFAISLADGIHDVGIALIPLIPAFQDFASRVMPILTKQMDILKPIIMELVWKFVDIARAAMDMAASFIEWTDKAGILTPILKGLIALFVVSKVVSFTTAILKMMYAMTVGPIVGMTTALAKFILQLGSAAGVDSMTVALNALTTAETANAKAPKKSPLFAAWKAWRTATTTQTVATEANTVATGELAVAETAAVGPTGVLTGAIASLNAMLIANPIGIIVAAIVALVAGIVLLYFHWKPFRDLVDSTWQALQLAWDQFLVGAKVVGGALVDAFKAAWPAIKKVWDIFSAFYIQPLVEAFKFLARILTGDVSGAFKGLGEYLGSVWDSIKGFAGSIIDLAAGAGNAMLDFSKKLFSAGIDLLAGMLRGAISGSAKIIQFFLDLPMNILKAIPDIISWLWYKGLELLSGFVNGMYNGMVLLVKFWLGVGKAIVGALTGSAKWLWNTGKDLVMGLWHGINSAWHTVLDFFVKLPRRIIDAMTDAASWLYETGKSVLNGMWEGIKSAWHSVEDFFKALPARIMESLRAARTWLHDTGVQILEGLRDGWNRGWENTKSFFTNLPKNIAKFLSDARRWLTKTGLSILKGLEDGIRSGWRSLQSFFTELPGRIANWFTNARRWLNDRGREIISGLSEGLRTRAAAVWDWFKELPSRITKFFKNSGKWLFESGKNIIKGLWEGVKSVGGWFGKRFNEVLKAIIPDAMEKQFGIASPSKVMATYGVYLMQGLGVGIVQGSPEVSRSMDSLFGQMTAKTVAYTPPPVAAPTLPTAQLSAGIDAMRATAVAKAAELTTQFGNALGTGVTAAGVSAKVNANIAGQNVVIGMQNGLVSNGQIIAQAAFDRGQNAVANINAGAGTAAGASTVSSATGQNVIAGLINGMVEQGVPLSEAAAKLGLSIPEAMNNALIIKSPSKVMFDVGQNAGVGLADGLNATLPLLDSFFNSALNKVIKFSTDLVDWLPDWIPGVPDKPKSPGSKGQGRGGQGGGGGGGSWGDEGPSSTLSPHSARRTPAEQAAMDAYGRGEQVDPALQNGGWNTLVTTGVINSETGAVVGLDSQGRTPAQQLEDFYAEINRQNAEKWYAWQAAHAFDNADATGMTPMAEIGTPIADIETDKKKKADDALAALMLAIAESLKIIASIDWTAANSVRRPIFGQANVVTTMLGGDKVPGAGLASSAGLGVAPKPMTAYSGNYVGSPNANFAGMSYIPKNIRGVDTGFRGPSLGAMAKPTIASADNGLRSSTNVSAAVVDTGTKQVSQLSKVINELQTINQTIGNVKTAPLIGKIEQNDVGTRSAPEDIIQAALKASALIGR</sequence>
<feature type="region of interest" description="Disordered" evidence="2">
    <location>
        <begin position="1715"/>
        <end position="1764"/>
    </location>
</feature>
<evidence type="ECO:0000256" key="2">
    <source>
        <dbReference type="SAM" id="MobiDB-lite"/>
    </source>
</evidence>
<feature type="transmembrane region" description="Helical" evidence="3">
    <location>
        <begin position="645"/>
        <end position="665"/>
    </location>
</feature>
<feature type="transmembrane region" description="Helical" evidence="3">
    <location>
        <begin position="749"/>
        <end position="779"/>
    </location>
</feature>
<feature type="transmembrane region" description="Helical" evidence="3">
    <location>
        <begin position="292"/>
        <end position="313"/>
    </location>
</feature>
<protein>
    <recommendedName>
        <fullName evidence="5">Tape measure protein</fullName>
    </recommendedName>
</protein>
<keyword evidence="3" id="KW-0812">Transmembrane</keyword>
<keyword evidence="3" id="KW-1133">Transmembrane helix</keyword>
<keyword evidence="3" id="KW-0472">Membrane</keyword>
<evidence type="ECO:0008006" key="5">
    <source>
        <dbReference type="Google" id="ProtNLM"/>
    </source>
</evidence>
<name>A0A6J5RT74_9CAUD</name>
<evidence type="ECO:0000313" key="4">
    <source>
        <dbReference type="EMBL" id="CAB4195094.1"/>
    </source>
</evidence>
<evidence type="ECO:0000256" key="3">
    <source>
        <dbReference type="SAM" id="Phobius"/>
    </source>
</evidence>
<accession>A0A6J5RT74</accession>
<proteinExistence type="predicted"/>
<reference evidence="4" key="1">
    <citation type="submission" date="2020-05" db="EMBL/GenBank/DDBJ databases">
        <authorList>
            <person name="Chiriac C."/>
            <person name="Salcher M."/>
            <person name="Ghai R."/>
            <person name="Kavagutti S V."/>
        </authorList>
    </citation>
    <scope>NUCLEOTIDE SEQUENCE</scope>
</reference>